<proteinExistence type="predicted"/>
<name>A0AAD5KZ47_9CRUS</name>
<evidence type="ECO:0000256" key="1">
    <source>
        <dbReference type="SAM" id="SignalP"/>
    </source>
</evidence>
<gene>
    <name evidence="2" type="ORF">GHT06_010942</name>
</gene>
<dbReference type="AlphaFoldDB" id="A0AAD5KZ47"/>
<feature type="chain" id="PRO_5042269496" evidence="1">
    <location>
        <begin position="23"/>
        <end position="70"/>
    </location>
</feature>
<evidence type="ECO:0000313" key="2">
    <source>
        <dbReference type="EMBL" id="KAI9563479.1"/>
    </source>
</evidence>
<sequence>MKATVFVCLMVGVLLATSSVRSAPQESEYQVWSETGTVAQGDEERLTITDNRACQSGYYRDFLGRCRKIF</sequence>
<organism evidence="2 3">
    <name type="scientific">Daphnia sinensis</name>
    <dbReference type="NCBI Taxonomy" id="1820382"/>
    <lineage>
        <taxon>Eukaryota</taxon>
        <taxon>Metazoa</taxon>
        <taxon>Ecdysozoa</taxon>
        <taxon>Arthropoda</taxon>
        <taxon>Crustacea</taxon>
        <taxon>Branchiopoda</taxon>
        <taxon>Diplostraca</taxon>
        <taxon>Cladocera</taxon>
        <taxon>Anomopoda</taxon>
        <taxon>Daphniidae</taxon>
        <taxon>Daphnia</taxon>
        <taxon>Daphnia similis group</taxon>
    </lineage>
</organism>
<feature type="signal peptide" evidence="1">
    <location>
        <begin position="1"/>
        <end position="22"/>
    </location>
</feature>
<protein>
    <submittedName>
        <fullName evidence="2">Uncharacterized protein</fullName>
    </submittedName>
</protein>
<keyword evidence="1" id="KW-0732">Signal</keyword>
<accession>A0AAD5KZ47</accession>
<evidence type="ECO:0000313" key="3">
    <source>
        <dbReference type="Proteomes" id="UP000820818"/>
    </source>
</evidence>
<dbReference type="EMBL" id="WJBH02000002">
    <property type="protein sequence ID" value="KAI9563479.1"/>
    <property type="molecule type" value="Genomic_DNA"/>
</dbReference>
<reference evidence="2 3" key="1">
    <citation type="submission" date="2022-05" db="EMBL/GenBank/DDBJ databases">
        <title>A multi-omics perspective on studying reproductive biology in Daphnia sinensis.</title>
        <authorList>
            <person name="Jia J."/>
        </authorList>
    </citation>
    <scope>NUCLEOTIDE SEQUENCE [LARGE SCALE GENOMIC DNA]</scope>
    <source>
        <strain evidence="2 3">WSL</strain>
    </source>
</reference>
<keyword evidence="3" id="KW-1185">Reference proteome</keyword>
<dbReference type="Proteomes" id="UP000820818">
    <property type="component" value="Linkage Group LG2"/>
</dbReference>
<comment type="caution">
    <text evidence="2">The sequence shown here is derived from an EMBL/GenBank/DDBJ whole genome shotgun (WGS) entry which is preliminary data.</text>
</comment>